<keyword evidence="4 7" id="KW-1133">Transmembrane helix</keyword>
<feature type="domain" description="ABC3 transporter permease C-terminal" evidence="8">
    <location>
        <begin position="290"/>
        <end position="402"/>
    </location>
</feature>
<evidence type="ECO:0000256" key="4">
    <source>
        <dbReference type="ARBA" id="ARBA00022989"/>
    </source>
</evidence>
<evidence type="ECO:0000256" key="5">
    <source>
        <dbReference type="ARBA" id="ARBA00023136"/>
    </source>
</evidence>
<dbReference type="eggNOG" id="COG0577">
    <property type="taxonomic scope" value="Bacteria"/>
</dbReference>
<organism evidence="10">
    <name type="scientific">Geobacter sp. (strain M21)</name>
    <dbReference type="NCBI Taxonomy" id="443144"/>
    <lineage>
        <taxon>Bacteria</taxon>
        <taxon>Pseudomonadati</taxon>
        <taxon>Thermodesulfobacteriota</taxon>
        <taxon>Desulfuromonadia</taxon>
        <taxon>Geobacterales</taxon>
        <taxon>Geobacteraceae</taxon>
        <taxon>Geobacter</taxon>
    </lineage>
</organism>
<evidence type="ECO:0000313" key="10">
    <source>
        <dbReference type="EMBL" id="ACT18078.1"/>
    </source>
</evidence>
<keyword evidence="3 7" id="KW-0812">Transmembrane</keyword>
<comment type="subcellular location">
    <subcellularLocation>
        <location evidence="1">Cell membrane</location>
        <topology evidence="1">Multi-pass membrane protein</topology>
    </subcellularLocation>
</comment>
<feature type="transmembrane region" description="Helical" evidence="7">
    <location>
        <begin position="285"/>
        <end position="310"/>
    </location>
</feature>
<sequence>MSSLYQSFLIAVRALRVNKMRALLTMLGIIIGIAAVIAMVAIGAGASKMISDQISSIGSNLLLVLPGSTTSGGLRSGAGSHQTLTYDDAMAIKAECPSVGAVAPQVRGSGQVVYGNQNWSTVVYGATPDVIQVRDWTIVAGRNITQSDVDGATKNCLIGQTVADNLFGAADPIGKIIRIKKIPFTVVGLLGEKGQSPQGQDQDDVIYVPLRTAQRKLLGSQFPNVVGSIMVQAKSGEVLDQAEEEVTALLNQRHRIGPSREVDFTIRNLSELLAVTAQSSKVMSILLGAVASISLVVGGIGIMNIMLVSVTERTREIGIRIAIGAKRRDILLQFLTEAVLLTTCGGIIGMLLGVAGARLVASLVGWPTLVSVNTIVVAFAFSAGVGVFFGFYPARKASSLNPIEALRYE</sequence>
<evidence type="ECO:0000259" key="9">
    <source>
        <dbReference type="Pfam" id="PF12704"/>
    </source>
</evidence>
<reference evidence="10" key="1">
    <citation type="submission" date="2009-07" db="EMBL/GenBank/DDBJ databases">
        <title>Complete sequence of Geobacter sp. M21.</title>
        <authorList>
            <consortium name="US DOE Joint Genome Institute"/>
            <person name="Lucas S."/>
            <person name="Copeland A."/>
            <person name="Lapidus A."/>
            <person name="Glavina del Rio T."/>
            <person name="Dalin E."/>
            <person name="Tice H."/>
            <person name="Bruce D."/>
            <person name="Goodwin L."/>
            <person name="Pitluck S."/>
            <person name="Saunders E."/>
            <person name="Brettin T."/>
            <person name="Detter J.C."/>
            <person name="Han C."/>
            <person name="Larimer F."/>
            <person name="Land M."/>
            <person name="Hauser L."/>
            <person name="Kyrpides N."/>
            <person name="Ovchinnikova G."/>
            <person name="Lovley D."/>
        </authorList>
    </citation>
    <scope>NUCLEOTIDE SEQUENCE [LARGE SCALE GENOMIC DNA]</scope>
    <source>
        <strain evidence="10">M21</strain>
    </source>
</reference>
<feature type="transmembrane region" description="Helical" evidence="7">
    <location>
        <begin position="331"/>
        <end position="357"/>
    </location>
</feature>
<dbReference type="GO" id="GO:0022857">
    <property type="term" value="F:transmembrane transporter activity"/>
    <property type="evidence" value="ECO:0007669"/>
    <property type="project" value="TreeGrafter"/>
</dbReference>
<dbReference type="KEGG" id="gem:GM21_2026"/>
<dbReference type="PANTHER" id="PTHR30572">
    <property type="entry name" value="MEMBRANE COMPONENT OF TRANSPORTER-RELATED"/>
    <property type="match status" value="1"/>
</dbReference>
<dbReference type="AlphaFoldDB" id="C6E890"/>
<comment type="similarity">
    <text evidence="6">Belongs to the ABC-4 integral membrane protein family.</text>
</comment>
<feature type="domain" description="MacB-like periplasmic core" evidence="9">
    <location>
        <begin position="23"/>
        <end position="249"/>
    </location>
</feature>
<feature type="transmembrane region" description="Helical" evidence="7">
    <location>
        <begin position="21"/>
        <end position="46"/>
    </location>
</feature>
<dbReference type="Pfam" id="PF12704">
    <property type="entry name" value="MacB_PCD"/>
    <property type="match status" value="1"/>
</dbReference>
<accession>C6E890</accession>
<evidence type="ECO:0000256" key="3">
    <source>
        <dbReference type="ARBA" id="ARBA00022692"/>
    </source>
</evidence>
<dbReference type="GO" id="GO:0005886">
    <property type="term" value="C:plasma membrane"/>
    <property type="evidence" value="ECO:0007669"/>
    <property type="project" value="UniProtKB-SubCell"/>
</dbReference>
<dbReference type="InterPro" id="IPR025857">
    <property type="entry name" value="MacB_PCD"/>
</dbReference>
<dbReference type="InterPro" id="IPR003838">
    <property type="entry name" value="ABC3_permease_C"/>
</dbReference>
<name>C6E890_GEOSM</name>
<dbReference type="PANTHER" id="PTHR30572:SF4">
    <property type="entry name" value="ABC TRANSPORTER PERMEASE YTRF"/>
    <property type="match status" value="1"/>
</dbReference>
<evidence type="ECO:0000256" key="7">
    <source>
        <dbReference type="SAM" id="Phobius"/>
    </source>
</evidence>
<evidence type="ECO:0000256" key="6">
    <source>
        <dbReference type="ARBA" id="ARBA00038076"/>
    </source>
</evidence>
<dbReference type="Pfam" id="PF02687">
    <property type="entry name" value="FtsX"/>
    <property type="match status" value="1"/>
</dbReference>
<keyword evidence="2" id="KW-1003">Cell membrane</keyword>
<dbReference type="HOGENOM" id="CLU_000604_8_0_7"/>
<gene>
    <name evidence="10" type="ordered locus">GM21_2026</name>
</gene>
<protein>
    <recommendedName>
        <fullName evidence="11">Multidrug ABC transporter substrate-binding protein</fullName>
    </recommendedName>
</protein>
<evidence type="ECO:0008006" key="11">
    <source>
        <dbReference type="Google" id="ProtNLM"/>
    </source>
</evidence>
<keyword evidence="5 7" id="KW-0472">Membrane</keyword>
<proteinExistence type="inferred from homology"/>
<dbReference type="EMBL" id="CP001661">
    <property type="protein sequence ID" value="ACT18078.1"/>
    <property type="molecule type" value="Genomic_DNA"/>
</dbReference>
<feature type="transmembrane region" description="Helical" evidence="7">
    <location>
        <begin position="369"/>
        <end position="392"/>
    </location>
</feature>
<evidence type="ECO:0000256" key="2">
    <source>
        <dbReference type="ARBA" id="ARBA00022475"/>
    </source>
</evidence>
<dbReference type="InterPro" id="IPR050250">
    <property type="entry name" value="Macrolide_Exporter_MacB"/>
</dbReference>
<dbReference type="OrthoDB" id="9802264at2"/>
<evidence type="ECO:0000256" key="1">
    <source>
        <dbReference type="ARBA" id="ARBA00004651"/>
    </source>
</evidence>
<evidence type="ECO:0000259" key="8">
    <source>
        <dbReference type="Pfam" id="PF02687"/>
    </source>
</evidence>
<dbReference type="STRING" id="443144.GM21_2026"/>